<dbReference type="PANTHER" id="PTHR43617:SF33">
    <property type="entry name" value="SPORE COAT POLYSACCHARIDE BIOSYNTHESIS PROTEIN SPSD"/>
    <property type="match status" value="1"/>
</dbReference>
<sequence>MNIHIRKCNIEDLSALQELAYQTFEATFRDLTSPSNMNAYLKKAFNKEQVKKELLNPSSTFFFLYVNNQLAGYIKMNVNDAQTDVVDSNSLEIERIYIRKEYQGMGLGKILINKAIKIAKNTGKTLVWLGVWEKNLEAIAFYKKMGFKERGTHPFYMGDEELSDYIMIKTLN</sequence>
<accession>A0A364K443</accession>
<dbReference type="InterPro" id="IPR000182">
    <property type="entry name" value="GNAT_dom"/>
</dbReference>
<dbReference type="RefSeq" id="WP_113659100.1">
    <property type="nucleotide sequence ID" value="NZ_KZ845667.1"/>
</dbReference>
<keyword evidence="2" id="KW-0808">Transferase</keyword>
<name>A0A364K443_9BACL</name>
<dbReference type="InterPro" id="IPR050276">
    <property type="entry name" value="MshD_Acetyltransferase"/>
</dbReference>
<dbReference type="InterPro" id="IPR016181">
    <property type="entry name" value="Acyl_CoA_acyltransferase"/>
</dbReference>
<protein>
    <submittedName>
        <fullName evidence="2">GNAT family N-acetyltransferase</fullName>
    </submittedName>
</protein>
<evidence type="ECO:0000313" key="2">
    <source>
        <dbReference type="EMBL" id="RAL24107.1"/>
    </source>
</evidence>
<dbReference type="Pfam" id="PF00583">
    <property type="entry name" value="Acetyltransf_1"/>
    <property type="match status" value="1"/>
</dbReference>
<dbReference type="GO" id="GO:0016747">
    <property type="term" value="F:acyltransferase activity, transferring groups other than amino-acyl groups"/>
    <property type="evidence" value="ECO:0007669"/>
    <property type="project" value="InterPro"/>
</dbReference>
<dbReference type="AlphaFoldDB" id="A0A364K443"/>
<comment type="caution">
    <text evidence="2">The sequence shown here is derived from an EMBL/GenBank/DDBJ whole genome shotgun (WGS) entry which is preliminary data.</text>
</comment>
<evidence type="ECO:0000313" key="3">
    <source>
        <dbReference type="Proteomes" id="UP000251213"/>
    </source>
</evidence>
<dbReference type="SUPFAM" id="SSF55729">
    <property type="entry name" value="Acyl-CoA N-acyltransferases (Nat)"/>
    <property type="match status" value="1"/>
</dbReference>
<dbReference type="PROSITE" id="PS51186">
    <property type="entry name" value="GNAT"/>
    <property type="match status" value="1"/>
</dbReference>
<reference evidence="2 3" key="2">
    <citation type="submission" date="2018-06" db="EMBL/GenBank/DDBJ databases">
        <authorList>
            <person name="Zhirakovskaya E."/>
        </authorList>
    </citation>
    <scope>NUCLEOTIDE SEQUENCE [LARGE SCALE GENOMIC DNA]</scope>
    <source>
        <strain evidence="2 3">FBKL4.011</strain>
    </source>
</reference>
<feature type="domain" description="N-acetyltransferase" evidence="1">
    <location>
        <begin position="3"/>
        <end position="172"/>
    </location>
</feature>
<gene>
    <name evidence="2" type="ORF">DL897_10465</name>
</gene>
<organism evidence="2 3">
    <name type="scientific">Thermoflavimicrobium daqui</name>
    <dbReference type="NCBI Taxonomy" id="2137476"/>
    <lineage>
        <taxon>Bacteria</taxon>
        <taxon>Bacillati</taxon>
        <taxon>Bacillota</taxon>
        <taxon>Bacilli</taxon>
        <taxon>Bacillales</taxon>
        <taxon>Thermoactinomycetaceae</taxon>
        <taxon>Thermoflavimicrobium</taxon>
    </lineage>
</organism>
<evidence type="ECO:0000259" key="1">
    <source>
        <dbReference type="PROSITE" id="PS51186"/>
    </source>
</evidence>
<dbReference type="EMBL" id="QJKK01000005">
    <property type="protein sequence ID" value="RAL24107.1"/>
    <property type="molecule type" value="Genomic_DNA"/>
</dbReference>
<dbReference type="OrthoDB" id="9802340at2"/>
<keyword evidence="3" id="KW-1185">Reference proteome</keyword>
<reference evidence="2 3" key="1">
    <citation type="submission" date="2018-06" db="EMBL/GenBank/DDBJ databases">
        <title>Thermoflavimicrobium daqus sp. nov., a thermophilic microbe isolated from Moutai-flavour Daqu.</title>
        <authorList>
            <person name="Wang X."/>
            <person name="Zhou H."/>
        </authorList>
    </citation>
    <scope>NUCLEOTIDE SEQUENCE [LARGE SCALE GENOMIC DNA]</scope>
    <source>
        <strain evidence="2 3">FBKL4.011</strain>
    </source>
</reference>
<dbReference type="CDD" id="cd04301">
    <property type="entry name" value="NAT_SF"/>
    <property type="match status" value="1"/>
</dbReference>
<dbReference type="Gene3D" id="3.40.630.30">
    <property type="match status" value="1"/>
</dbReference>
<dbReference type="Proteomes" id="UP000251213">
    <property type="component" value="Unassembled WGS sequence"/>
</dbReference>
<dbReference type="PANTHER" id="PTHR43617">
    <property type="entry name" value="L-AMINO ACID N-ACETYLTRANSFERASE"/>
    <property type="match status" value="1"/>
</dbReference>
<proteinExistence type="predicted"/>